<dbReference type="SUPFAM" id="SSF53822">
    <property type="entry name" value="Periplasmic binding protein-like I"/>
    <property type="match status" value="1"/>
</dbReference>
<evidence type="ECO:0000313" key="5">
    <source>
        <dbReference type="EMBL" id="WDE13697.1"/>
    </source>
</evidence>
<feature type="signal peptide" evidence="3">
    <location>
        <begin position="1"/>
        <end position="18"/>
    </location>
</feature>
<keyword evidence="3" id="KW-0732">Signal</keyword>
<evidence type="ECO:0000256" key="3">
    <source>
        <dbReference type="SAM" id="SignalP"/>
    </source>
</evidence>
<organism evidence="5 6">
    <name type="scientific">Thalassomonas haliotis</name>
    <dbReference type="NCBI Taxonomy" id="485448"/>
    <lineage>
        <taxon>Bacteria</taxon>
        <taxon>Pseudomonadati</taxon>
        <taxon>Pseudomonadota</taxon>
        <taxon>Gammaproteobacteria</taxon>
        <taxon>Alteromonadales</taxon>
        <taxon>Colwelliaceae</taxon>
        <taxon>Thalassomonas</taxon>
    </lineage>
</organism>
<evidence type="ECO:0000313" key="6">
    <source>
        <dbReference type="Proteomes" id="UP001215231"/>
    </source>
</evidence>
<dbReference type="PANTHER" id="PTHR30036">
    <property type="entry name" value="D-XYLOSE-BINDING PERIPLASMIC PROTEIN"/>
    <property type="match status" value="1"/>
</dbReference>
<evidence type="ECO:0000259" key="4">
    <source>
        <dbReference type="Pfam" id="PF13407"/>
    </source>
</evidence>
<evidence type="ECO:0000256" key="1">
    <source>
        <dbReference type="ARBA" id="ARBA00004418"/>
    </source>
</evidence>
<name>A0ABY7VIX1_9GAMM</name>
<dbReference type="InterPro" id="IPR050555">
    <property type="entry name" value="Bact_Solute-Bind_Prot2"/>
</dbReference>
<comment type="similarity">
    <text evidence="2">Belongs to the bacterial solute-binding protein 2 family.</text>
</comment>
<comment type="subcellular location">
    <subcellularLocation>
        <location evidence="1">Periplasm</location>
    </subcellularLocation>
</comment>
<dbReference type="InterPro" id="IPR028082">
    <property type="entry name" value="Peripla_BP_I"/>
</dbReference>
<feature type="chain" id="PRO_5047313059" evidence="3">
    <location>
        <begin position="19"/>
        <end position="338"/>
    </location>
</feature>
<dbReference type="Proteomes" id="UP001215231">
    <property type="component" value="Chromosome"/>
</dbReference>
<reference evidence="5 6" key="1">
    <citation type="journal article" date="2022" name="Mar. Drugs">
        <title>Bioassay-Guided Fractionation Leads to the Detection of Cholic Acid Generated by the Rare Thalassomonas sp.</title>
        <authorList>
            <person name="Pheiffer F."/>
            <person name="Schneider Y.K."/>
            <person name="Hansen E.H."/>
            <person name="Andersen J.H."/>
            <person name="Isaksson J."/>
            <person name="Busche T."/>
            <person name="R C."/>
            <person name="Kalinowski J."/>
            <person name="Zyl L.V."/>
            <person name="Trindade M."/>
        </authorList>
    </citation>
    <scope>NUCLEOTIDE SEQUENCE [LARGE SCALE GENOMIC DNA]</scope>
    <source>
        <strain evidence="5 6">A5K-61T</strain>
    </source>
</reference>
<dbReference type="RefSeq" id="WP_274054124.1">
    <property type="nucleotide sequence ID" value="NZ_CP059693.1"/>
</dbReference>
<sequence>MKLLTLFLFYLPLFIVQANTDNPIKIAIIGKTKNDSFYQQSYQGCKAFSREHPKLECIYDGPMDYQDPRSQALVVEELIHQGIDGLLISVTDSNHLAQAVLKRAYLANIPVFTFDSDLLPKHQFYRQAYVGTNNRDFGMALGNYARKLLESKQGNQEQPLQVCIHSGHQTTPNLNERIKGVRLALSQGKSSERLKDNENWVELDRCPLYSLGKRDHAVNQLAFMLEKKQRVINIAVAGFAQFSPDYLSRISRYKEKISTKEAIIISADTEQVQLKALKQGLSTINIGQRPYEMGRLGAKLLYQYLVYDQKPAKDLYYLDFHYCTGENYDRCTESQPQG</sequence>
<protein>
    <submittedName>
        <fullName evidence="5">Substrate-binding domain-containing protein</fullName>
    </submittedName>
</protein>
<gene>
    <name evidence="5" type="ORF">H3N35_09830</name>
</gene>
<proteinExistence type="inferred from homology"/>
<dbReference type="EMBL" id="CP059693">
    <property type="protein sequence ID" value="WDE13697.1"/>
    <property type="molecule type" value="Genomic_DNA"/>
</dbReference>
<dbReference type="Gene3D" id="3.40.50.2300">
    <property type="match status" value="2"/>
</dbReference>
<dbReference type="InterPro" id="IPR025997">
    <property type="entry name" value="SBP_2_dom"/>
</dbReference>
<keyword evidence="6" id="KW-1185">Reference proteome</keyword>
<dbReference type="Pfam" id="PF13407">
    <property type="entry name" value="Peripla_BP_4"/>
    <property type="match status" value="1"/>
</dbReference>
<dbReference type="PANTHER" id="PTHR30036:SF7">
    <property type="entry name" value="ABC TRANSPORTER PERIPLASMIC-BINDING PROTEIN YPHF"/>
    <property type="match status" value="1"/>
</dbReference>
<feature type="domain" description="Periplasmic binding protein" evidence="4">
    <location>
        <begin position="26"/>
        <end position="305"/>
    </location>
</feature>
<evidence type="ECO:0000256" key="2">
    <source>
        <dbReference type="ARBA" id="ARBA00007639"/>
    </source>
</evidence>
<accession>A0ABY7VIX1</accession>